<feature type="chain" id="PRO_5047054635" description="Cytochrome c domain-containing protein" evidence="1">
    <location>
        <begin position="21"/>
        <end position="342"/>
    </location>
</feature>
<organism evidence="2 3">
    <name type="scientific">Sphingopyxis jiangsuensis</name>
    <dbReference type="NCBI Taxonomy" id="2871171"/>
    <lineage>
        <taxon>Bacteria</taxon>
        <taxon>Pseudomonadati</taxon>
        <taxon>Pseudomonadota</taxon>
        <taxon>Alphaproteobacteria</taxon>
        <taxon>Sphingomonadales</taxon>
        <taxon>Sphingomonadaceae</taxon>
        <taxon>Sphingopyxis</taxon>
    </lineage>
</organism>
<protein>
    <recommendedName>
        <fullName evidence="4">Cytochrome c domain-containing protein</fullName>
    </recommendedName>
</protein>
<dbReference type="EMBL" id="JAILXK010000001">
    <property type="protein sequence ID" value="MBY4636944.1"/>
    <property type="molecule type" value="Genomic_DNA"/>
</dbReference>
<evidence type="ECO:0000313" key="3">
    <source>
        <dbReference type="Proteomes" id="UP001166571"/>
    </source>
</evidence>
<keyword evidence="1" id="KW-0732">Signal</keyword>
<keyword evidence="3" id="KW-1185">Reference proteome</keyword>
<evidence type="ECO:0008006" key="4">
    <source>
        <dbReference type="Google" id="ProtNLM"/>
    </source>
</evidence>
<evidence type="ECO:0000256" key="1">
    <source>
        <dbReference type="SAM" id="SignalP"/>
    </source>
</evidence>
<name>A0ABS7MD53_9SPHN</name>
<reference evidence="2" key="1">
    <citation type="submission" date="2021-08" db="EMBL/GenBank/DDBJ databases">
        <title>Sphingopyxis panaciterrulae sp. nov., isolated from the surface water of the Yellow Sea.</title>
        <authorList>
            <person name="Gao Z."/>
            <person name="Zhang D."/>
            <person name="Zhang A."/>
        </authorList>
    </citation>
    <scope>NUCLEOTIDE SEQUENCE</scope>
    <source>
        <strain evidence="2">XHP0097</strain>
    </source>
</reference>
<accession>A0ABS7MD53</accession>
<dbReference type="NCBIfam" id="TIGR03806">
    <property type="entry name" value="chp_HNE_0200"/>
    <property type="match status" value="1"/>
</dbReference>
<gene>
    <name evidence="2" type="ORF">K5P26_07315</name>
</gene>
<dbReference type="Proteomes" id="UP001166571">
    <property type="component" value="Unassembled WGS sequence"/>
</dbReference>
<comment type="caution">
    <text evidence="2">The sequence shown here is derived from an EMBL/GenBank/DDBJ whole genome shotgun (WGS) entry which is preliminary data.</text>
</comment>
<proteinExistence type="predicted"/>
<evidence type="ECO:0000313" key="2">
    <source>
        <dbReference type="EMBL" id="MBY4636944.1"/>
    </source>
</evidence>
<dbReference type="RefSeq" id="WP_222136215.1">
    <property type="nucleotide sequence ID" value="NZ_JAILXK010000001.1"/>
</dbReference>
<sequence length="342" mass="36182">MKLGAAAFAAALVCAGGAMALPPPSPNQTVIEDAAMPRKLSEFGLFRAGGAELSDGVLPYDLHTPLFSDYADKARGIWMPPGAKATVDADGNVRFPVGTVLIKSFGWADANDGKPVETRLLIHRSDGWTALPYVWDADGRDATLAIGGRRIPVSFAEPDGTTRSISYAVPNKNQCKECHALDGAIAPIGPKLRNIRFGAAYRTNAAGRIEGLSRQVAALPAWDNPASGSVAERARAYLDVNCAHCHNPKGSASNSGLFLRWTDDPDGVNYGIEKRPTAAGRGSGGMDFAVAPGHPEASFLIYRLESLDPGIAMPEVGRATVHKEGAALLRQWIAGMETRSAH</sequence>
<feature type="signal peptide" evidence="1">
    <location>
        <begin position="1"/>
        <end position="20"/>
    </location>
</feature>
<dbReference type="InterPro" id="IPR022269">
    <property type="entry name" value="SO_2930-like_C"/>
</dbReference>